<evidence type="ECO:0000256" key="1">
    <source>
        <dbReference type="SAM" id="MobiDB-lite"/>
    </source>
</evidence>
<sequence length="32" mass="3271">GYPLRPADVLEPKGDGSPSQPMADGGPAYDVL</sequence>
<name>A0A6J4QP63_9ACTN</name>
<organism evidence="2">
    <name type="scientific">uncultured Rubrobacteraceae bacterium</name>
    <dbReference type="NCBI Taxonomy" id="349277"/>
    <lineage>
        <taxon>Bacteria</taxon>
        <taxon>Bacillati</taxon>
        <taxon>Actinomycetota</taxon>
        <taxon>Rubrobacteria</taxon>
        <taxon>Rubrobacterales</taxon>
        <taxon>Rubrobacteraceae</taxon>
        <taxon>environmental samples</taxon>
    </lineage>
</organism>
<dbReference type="AlphaFoldDB" id="A0A6J4QP63"/>
<protein>
    <submittedName>
        <fullName evidence="2">Uncharacterized protein</fullName>
    </submittedName>
</protein>
<evidence type="ECO:0000313" key="2">
    <source>
        <dbReference type="EMBL" id="CAA9450387.1"/>
    </source>
</evidence>
<proteinExistence type="predicted"/>
<reference evidence="2" key="1">
    <citation type="submission" date="2020-02" db="EMBL/GenBank/DDBJ databases">
        <authorList>
            <person name="Meier V. D."/>
        </authorList>
    </citation>
    <scope>NUCLEOTIDE SEQUENCE</scope>
    <source>
        <strain evidence="2">AVDCRST_MAG37</strain>
    </source>
</reference>
<feature type="region of interest" description="Disordered" evidence="1">
    <location>
        <begin position="1"/>
        <end position="32"/>
    </location>
</feature>
<dbReference type="EMBL" id="CADCVD010000107">
    <property type="protein sequence ID" value="CAA9450387.1"/>
    <property type="molecule type" value="Genomic_DNA"/>
</dbReference>
<gene>
    <name evidence="2" type="ORF">AVDCRST_MAG37-2259</name>
</gene>
<feature type="non-terminal residue" evidence="2">
    <location>
        <position position="1"/>
    </location>
</feature>
<accession>A0A6J4QP63</accession>
<feature type="non-terminal residue" evidence="2">
    <location>
        <position position="32"/>
    </location>
</feature>